<dbReference type="EnsemblMetazoa" id="AALB001769-RA">
    <property type="protein sequence ID" value="AALB001769-PA"/>
    <property type="gene ID" value="AALB001769"/>
</dbReference>
<accession>A0A182F5M6</accession>
<name>A0A182F5M6_ANOAL</name>
<feature type="compositionally biased region" description="Basic and acidic residues" evidence="5">
    <location>
        <begin position="114"/>
        <end position="123"/>
    </location>
</feature>
<evidence type="ECO:0000256" key="4">
    <source>
        <dbReference type="ARBA" id="ARBA00023242"/>
    </source>
</evidence>
<evidence type="ECO:0008006" key="8">
    <source>
        <dbReference type="Google" id="ProtNLM"/>
    </source>
</evidence>
<dbReference type="PANTHER" id="PTHR15950:SF15">
    <property type="entry name" value="PROTEIN VESTIGIAL"/>
    <property type="match status" value="1"/>
</dbReference>
<proteinExistence type="predicted"/>
<dbReference type="InterPro" id="IPR011520">
    <property type="entry name" value="Vg_fam"/>
</dbReference>
<evidence type="ECO:0000256" key="3">
    <source>
        <dbReference type="ARBA" id="ARBA00023163"/>
    </source>
</evidence>
<evidence type="ECO:0000256" key="2">
    <source>
        <dbReference type="ARBA" id="ARBA00023015"/>
    </source>
</evidence>
<reference evidence="6 7" key="1">
    <citation type="journal article" date="2017" name="G3 (Bethesda)">
        <title>The Physical Genome Mapping of Anopheles albimanus Corrected Scaffold Misassemblies and Identified Interarm Rearrangements in Genus Anopheles.</title>
        <authorList>
            <person name="Artemov G.N."/>
            <person name="Peery A.N."/>
            <person name="Jiang X."/>
            <person name="Tu Z."/>
            <person name="Stegniy V.N."/>
            <person name="Sharakhova M.V."/>
            <person name="Sharakhov I.V."/>
        </authorList>
    </citation>
    <scope>NUCLEOTIDE SEQUENCE [LARGE SCALE GENOMIC DNA]</scope>
    <source>
        <strain evidence="6 7">ALBI9_A</strain>
    </source>
</reference>
<dbReference type="Pfam" id="PF07545">
    <property type="entry name" value="Vg_Tdu"/>
    <property type="match status" value="1"/>
</dbReference>
<dbReference type="Proteomes" id="UP000069272">
    <property type="component" value="Chromosome 2L"/>
</dbReference>
<dbReference type="GO" id="GO:0006355">
    <property type="term" value="P:regulation of DNA-templated transcription"/>
    <property type="evidence" value="ECO:0007669"/>
    <property type="project" value="InterPro"/>
</dbReference>
<feature type="compositionally biased region" description="Polar residues" evidence="5">
    <location>
        <begin position="124"/>
        <end position="148"/>
    </location>
</feature>
<organism evidence="6 7">
    <name type="scientific">Anopheles albimanus</name>
    <name type="common">New world malaria mosquito</name>
    <dbReference type="NCBI Taxonomy" id="7167"/>
    <lineage>
        <taxon>Eukaryota</taxon>
        <taxon>Metazoa</taxon>
        <taxon>Ecdysozoa</taxon>
        <taxon>Arthropoda</taxon>
        <taxon>Hexapoda</taxon>
        <taxon>Insecta</taxon>
        <taxon>Pterygota</taxon>
        <taxon>Neoptera</taxon>
        <taxon>Endopterygota</taxon>
        <taxon>Diptera</taxon>
        <taxon>Nematocera</taxon>
        <taxon>Culicoidea</taxon>
        <taxon>Culicidae</taxon>
        <taxon>Anophelinae</taxon>
        <taxon>Anopheles</taxon>
    </lineage>
</organism>
<protein>
    <recommendedName>
        <fullName evidence="8">Protein vestigial</fullName>
    </recommendedName>
</protein>
<evidence type="ECO:0000256" key="1">
    <source>
        <dbReference type="ARBA" id="ARBA00004123"/>
    </source>
</evidence>
<feature type="region of interest" description="Disordered" evidence="5">
    <location>
        <begin position="114"/>
        <end position="149"/>
    </location>
</feature>
<feature type="region of interest" description="Disordered" evidence="5">
    <location>
        <begin position="168"/>
        <end position="205"/>
    </location>
</feature>
<keyword evidence="7" id="KW-1185">Reference proteome</keyword>
<sequence>MSRQLSFNQDLYSSSGVPLAASSSTSAGSHSPCSPLLPPSLPSNMAAAQSSSTLSSSVLNASALNASALNASALNASALNSSVLNSSATIGSVNQTAIPTIPLGALQRHITKEEDISTVRSDTEGTISGAHNDSSCSSGPDSPHNLNLRTDAGGLAAVAAAAAAVSGGGSGESSGGGGSGGGGGGGAGASGGAGSSSGMAMAGGSGTGRAQYLSATCVVFTNYSGDAASSVDEHFSRALNFSDKNNKEANVISC</sequence>
<comment type="subcellular location">
    <subcellularLocation>
        <location evidence="1">Nucleus</location>
    </subcellularLocation>
</comment>
<evidence type="ECO:0000313" key="7">
    <source>
        <dbReference type="Proteomes" id="UP000069272"/>
    </source>
</evidence>
<keyword evidence="3" id="KW-0804">Transcription</keyword>
<reference evidence="6" key="2">
    <citation type="submission" date="2022-08" db="UniProtKB">
        <authorList>
            <consortium name="EnsemblMetazoa"/>
        </authorList>
    </citation>
    <scope>IDENTIFICATION</scope>
    <source>
        <strain evidence="6">STECLA/ALBI9_A</strain>
    </source>
</reference>
<dbReference type="VEuPathDB" id="VectorBase:AALB20_032807"/>
<keyword evidence="4" id="KW-0539">Nucleus</keyword>
<dbReference type="GO" id="GO:0005634">
    <property type="term" value="C:nucleus"/>
    <property type="evidence" value="ECO:0007669"/>
    <property type="project" value="UniProtKB-SubCell"/>
</dbReference>
<evidence type="ECO:0000313" key="6">
    <source>
        <dbReference type="EnsemblMetazoa" id="AALB001769-PA"/>
    </source>
</evidence>
<evidence type="ECO:0000256" key="5">
    <source>
        <dbReference type="SAM" id="MobiDB-lite"/>
    </source>
</evidence>
<dbReference type="AlphaFoldDB" id="A0A182F5M6"/>
<dbReference type="PANTHER" id="PTHR15950">
    <property type="entry name" value="TRANSCRIPTION COFACTOR VESTIGIAL-LIKE PROTEIN"/>
    <property type="match status" value="1"/>
</dbReference>
<keyword evidence="2" id="KW-0805">Transcription regulation</keyword>
<dbReference type="VEuPathDB" id="VectorBase:AALB001769"/>